<dbReference type="EMBL" id="MK373777">
    <property type="protein sequence ID" value="QBQ77484.1"/>
    <property type="molecule type" value="Genomic_DNA"/>
</dbReference>
<sequence>MIYLGMDEDAHKDLSRVPNVKLDTAVHIKPWPIAHPDVVVPVAPGTRYVAIDDDGVIHCYSEKPKYIKQYHGWFLDERAMARYCGEVGLEGWSFKASESCVEVQL</sequence>
<proteinExistence type="predicted"/>
<organism evidence="1 2">
    <name type="scientific">Escherichia phage vB_EcoM_WFC</name>
    <dbReference type="NCBI Taxonomy" id="2508193"/>
    <lineage>
        <taxon>Viruses</taxon>
        <taxon>Duplodnaviria</taxon>
        <taxon>Heunggongvirae</taxon>
        <taxon>Uroviricota</taxon>
        <taxon>Caudoviricetes</taxon>
        <taxon>Lindbergviridae</taxon>
        <taxon>Wifcevirus</taxon>
        <taxon>Wifcevirus WFC</taxon>
    </lineage>
</organism>
<accession>A0A482MVE3</accession>
<evidence type="ECO:0000313" key="2">
    <source>
        <dbReference type="Proteomes" id="UP000307322"/>
    </source>
</evidence>
<dbReference type="Proteomes" id="UP000307322">
    <property type="component" value="Segment"/>
</dbReference>
<name>A0A482MVE3_9CAUD</name>
<gene>
    <name evidence="1" type="ORF">WFC_00092</name>
</gene>
<evidence type="ECO:0000313" key="1">
    <source>
        <dbReference type="EMBL" id="QBQ77484.1"/>
    </source>
</evidence>
<reference evidence="1 2" key="1">
    <citation type="submission" date="2019-01" db="EMBL/GenBank/DDBJ databases">
        <title>Still something new to discover - new insights into E. coli phage diversity and taxonomy.</title>
        <authorList>
            <person name="Korf I.H.E."/>
            <person name="Adriaennsens E."/>
            <person name="Dreiseikelmann B."/>
            <person name="Kropinski A."/>
            <person name="Nimtz M."/>
            <person name="Meier-Kolthoff J.P."/>
            <person name="Rohde M."/>
            <person name="van Raaij M."/>
            <person name="Wittmann J."/>
        </authorList>
    </citation>
    <scope>NUCLEOTIDE SEQUENCE [LARGE SCALE GENOMIC DNA]</scope>
</reference>
<protein>
    <submittedName>
        <fullName evidence="1">Uncharacterized protein</fullName>
    </submittedName>
</protein>
<keyword evidence="2" id="KW-1185">Reference proteome</keyword>